<organism evidence="2 3">
    <name type="scientific">Prevotella micans F0438</name>
    <dbReference type="NCBI Taxonomy" id="883158"/>
    <lineage>
        <taxon>Bacteria</taxon>
        <taxon>Pseudomonadati</taxon>
        <taxon>Bacteroidota</taxon>
        <taxon>Bacteroidia</taxon>
        <taxon>Bacteroidales</taxon>
        <taxon>Prevotellaceae</taxon>
        <taxon>Prevotella</taxon>
    </lineage>
</organism>
<sequence>MKKIIALAIIIMFGTTTVTAKKKPQSIKPQFRIGQTANYEFIVTYDYRNSETDSVMRGYSDYNFGCNHSMRKFGMESGDTIMSRFSLKVLDASAYGYVMELRFLDFKQSSIKFEDDNEAALFNLTLSIFRKTPLNIMFSADLNQCMPIVNEELYNQIIDELISAYRKNRKLLGNKDEPKREELLEMFNDIDNTFLNSMLSYFIPGMDYFRSIYRQTFLPGTYTDGQMPDSLHKDNILYTQTAITAGDGSFTLQSTKEAYVHAQIGSSKDNVDTIMDVDSVDIDSLTTYDTYDYDSDSVVLDTAVLDTAVLDTAELDTAELDEDYDTAYIDSLENADLVPSTIRKSLKLDKDSWPVSQEETSIIYSKKGVWTDRKLLRRI</sequence>
<gene>
    <name evidence="2" type="ORF">HMPREF9140_00428</name>
</gene>
<reference evidence="2 3" key="1">
    <citation type="submission" date="2011-12" db="EMBL/GenBank/DDBJ databases">
        <title>The Genome Sequence of Prevotella micans F0438.</title>
        <authorList>
            <consortium name="The Broad Institute Genome Sequencing Platform"/>
            <person name="Earl A."/>
            <person name="Ward D."/>
            <person name="Feldgarden M."/>
            <person name="Gevers D."/>
            <person name="Izard J."/>
            <person name="Baranova O.V."/>
            <person name="Blanton J.M."/>
            <person name="Wade W.G."/>
            <person name="Dewhirst F.E."/>
            <person name="Young S.K."/>
            <person name="Zeng Q."/>
            <person name="Gargeya S."/>
            <person name="Fitzgerald M."/>
            <person name="Haas B."/>
            <person name="Abouelleil A."/>
            <person name="Alvarado L."/>
            <person name="Arachchi H.M."/>
            <person name="Berlin A."/>
            <person name="Chapman S.B."/>
            <person name="Gearin G."/>
            <person name="Goldberg J."/>
            <person name="Griggs A."/>
            <person name="Gujja S."/>
            <person name="Hansen M."/>
            <person name="Heiman D."/>
            <person name="Howarth C."/>
            <person name="Larimer J."/>
            <person name="Lui A."/>
            <person name="MacDonald P.J.P."/>
            <person name="McCowen C."/>
            <person name="Montmayeur A."/>
            <person name="Murphy C."/>
            <person name="Neiman D."/>
            <person name="Pearson M."/>
            <person name="Priest M."/>
            <person name="Roberts A."/>
            <person name="Saif S."/>
            <person name="Shea T."/>
            <person name="Sisk P."/>
            <person name="Stolte C."/>
            <person name="Sykes S."/>
            <person name="Wortman J."/>
            <person name="Nusbaum C."/>
            <person name="Birren B."/>
        </authorList>
    </citation>
    <scope>NUCLEOTIDE SEQUENCE [LARGE SCALE GENOMIC DNA]</scope>
    <source>
        <strain evidence="2 3">F0438</strain>
    </source>
</reference>
<evidence type="ECO:0000313" key="2">
    <source>
        <dbReference type="EMBL" id="EHO73506.1"/>
    </source>
</evidence>
<dbReference type="Proteomes" id="UP000016023">
    <property type="component" value="Unassembled WGS sequence"/>
</dbReference>
<keyword evidence="3" id="KW-1185">Reference proteome</keyword>
<evidence type="ECO:0000256" key="1">
    <source>
        <dbReference type="SAM" id="SignalP"/>
    </source>
</evidence>
<proteinExistence type="predicted"/>
<feature type="chain" id="PRO_5003551946" evidence="1">
    <location>
        <begin position="21"/>
        <end position="379"/>
    </location>
</feature>
<protein>
    <submittedName>
        <fullName evidence="2">Uncharacterized protein</fullName>
    </submittedName>
</protein>
<dbReference type="STRING" id="883158.HMPREF9140_00428"/>
<evidence type="ECO:0000313" key="3">
    <source>
        <dbReference type="Proteomes" id="UP000016023"/>
    </source>
</evidence>
<name>H1Q0J0_9BACT</name>
<dbReference type="AlphaFoldDB" id="H1Q0J0"/>
<accession>H1Q0J0</accession>
<feature type="signal peptide" evidence="1">
    <location>
        <begin position="1"/>
        <end position="20"/>
    </location>
</feature>
<comment type="caution">
    <text evidence="2">The sequence shown here is derived from an EMBL/GenBank/DDBJ whole genome shotgun (WGS) entry which is preliminary data.</text>
</comment>
<dbReference type="EMBL" id="AGWK01000016">
    <property type="protein sequence ID" value="EHO73506.1"/>
    <property type="molecule type" value="Genomic_DNA"/>
</dbReference>
<keyword evidence="1" id="KW-0732">Signal</keyword>
<dbReference type="PATRIC" id="fig|883158.3.peg.437"/>
<dbReference type="HOGENOM" id="CLU_696101_0_0_10"/>
<dbReference type="RefSeq" id="WP_006951418.1">
    <property type="nucleotide sequence ID" value="NZ_JH594521.1"/>
</dbReference>